<dbReference type="InterPro" id="IPR049492">
    <property type="entry name" value="BD-FAE-like_dom"/>
</dbReference>
<dbReference type="AlphaFoldDB" id="A0A401IRV4"/>
<organism evidence="3 4">
    <name type="scientific">Ligilactobacillus salitolerans</name>
    <dbReference type="NCBI Taxonomy" id="1808352"/>
    <lineage>
        <taxon>Bacteria</taxon>
        <taxon>Bacillati</taxon>
        <taxon>Bacillota</taxon>
        <taxon>Bacilli</taxon>
        <taxon>Lactobacillales</taxon>
        <taxon>Lactobacillaceae</taxon>
        <taxon>Ligilactobacillus</taxon>
    </lineage>
</organism>
<protein>
    <submittedName>
        <fullName evidence="3">Acetyl esterase</fullName>
    </submittedName>
</protein>
<evidence type="ECO:0000313" key="3">
    <source>
        <dbReference type="EMBL" id="GBG94234.1"/>
    </source>
</evidence>
<sequence length="272" mass="29586">MQYLTETLKTPLSETARMTGYILDNSSEVDEKRVRPAVIICPGGGYRFTSDREAEPIAVKMSSFGLQAFVVRYSVAPARYPTALYELAAAVKLVRENASQYHVDPNKIIVLGFSAGGHLAANLATVWNQPILEQGGFTAADCQPNALVLGYPVITSGTFAHEDSFRALLGEDATEQQLSAVSLEKQVSENTPPTFIWTVADDEVVPAENSLMFAQALKKAGVSCELHVFRHGYHGMSLGTKETTNPAAGEMISPTVAIWTELLANWVNEVFE</sequence>
<dbReference type="InterPro" id="IPR050300">
    <property type="entry name" value="GDXG_lipolytic_enzyme"/>
</dbReference>
<dbReference type="Gene3D" id="3.40.50.1820">
    <property type="entry name" value="alpha/beta hydrolase"/>
    <property type="match status" value="1"/>
</dbReference>
<name>A0A401IRV4_9LACO</name>
<evidence type="ECO:0000256" key="1">
    <source>
        <dbReference type="ARBA" id="ARBA00022801"/>
    </source>
</evidence>
<dbReference type="PANTHER" id="PTHR48081">
    <property type="entry name" value="AB HYDROLASE SUPERFAMILY PROTEIN C4A8.06C"/>
    <property type="match status" value="1"/>
</dbReference>
<feature type="domain" description="BD-FAE-like" evidence="2">
    <location>
        <begin position="31"/>
        <end position="217"/>
    </location>
</feature>
<dbReference type="Pfam" id="PF20434">
    <property type="entry name" value="BD-FAE"/>
    <property type="match status" value="1"/>
</dbReference>
<proteinExistence type="predicted"/>
<keyword evidence="1" id="KW-0378">Hydrolase</keyword>
<dbReference type="GO" id="GO:0016787">
    <property type="term" value="F:hydrolase activity"/>
    <property type="evidence" value="ECO:0007669"/>
    <property type="project" value="UniProtKB-KW"/>
</dbReference>
<dbReference type="SUPFAM" id="SSF53474">
    <property type="entry name" value="alpha/beta-Hydrolases"/>
    <property type="match status" value="1"/>
</dbReference>
<dbReference type="OrthoDB" id="9794725at2"/>
<evidence type="ECO:0000313" key="4">
    <source>
        <dbReference type="Proteomes" id="UP000286848"/>
    </source>
</evidence>
<reference evidence="3 4" key="1">
    <citation type="journal article" date="2019" name="Int. J. Syst. Evol. Microbiol.">
        <title>Lactobacillus salitolerans sp. nov., a novel lactic acid bacterium isolated from spent mushroom substrates.</title>
        <authorList>
            <person name="Tohno M."/>
            <person name="Tanizawa Y."/>
            <person name="Kojima Y."/>
            <person name="Sakamoto M."/>
            <person name="Nakamura Y."/>
            <person name="Ohkuma M."/>
            <person name="Kobayashi H."/>
        </authorList>
    </citation>
    <scope>NUCLEOTIDE SEQUENCE [LARGE SCALE GENOMIC DNA]</scope>
    <source>
        <strain evidence="3 4">YK43</strain>
    </source>
</reference>
<gene>
    <name evidence="3" type="ORF">LFYK43_06930</name>
</gene>
<dbReference type="InterPro" id="IPR029058">
    <property type="entry name" value="AB_hydrolase_fold"/>
</dbReference>
<comment type="caution">
    <text evidence="3">The sequence shown here is derived from an EMBL/GenBank/DDBJ whole genome shotgun (WGS) entry which is preliminary data.</text>
</comment>
<dbReference type="PANTHER" id="PTHR48081:SF6">
    <property type="entry name" value="PEPTIDASE S9 PROLYL OLIGOPEPTIDASE CATALYTIC DOMAIN-CONTAINING PROTEIN"/>
    <property type="match status" value="1"/>
</dbReference>
<accession>A0A401IRV4</accession>
<evidence type="ECO:0000259" key="2">
    <source>
        <dbReference type="Pfam" id="PF20434"/>
    </source>
</evidence>
<dbReference type="Proteomes" id="UP000286848">
    <property type="component" value="Unassembled WGS sequence"/>
</dbReference>
<keyword evidence="4" id="KW-1185">Reference proteome</keyword>
<dbReference type="RefSeq" id="WP_124975448.1">
    <property type="nucleotide sequence ID" value="NZ_BFFP01000007.1"/>
</dbReference>
<dbReference type="EMBL" id="BFFP01000007">
    <property type="protein sequence ID" value="GBG94234.1"/>
    <property type="molecule type" value="Genomic_DNA"/>
</dbReference>